<dbReference type="Proteomes" id="UP000195557">
    <property type="component" value="Unassembled WGS sequence"/>
</dbReference>
<organism evidence="2">
    <name type="scientific">Ostreococcus tauri</name>
    <name type="common">Marine green alga</name>
    <dbReference type="NCBI Taxonomy" id="70448"/>
    <lineage>
        <taxon>Eukaryota</taxon>
        <taxon>Viridiplantae</taxon>
        <taxon>Chlorophyta</taxon>
        <taxon>Mamiellophyceae</taxon>
        <taxon>Mamiellales</taxon>
        <taxon>Bathycoccaceae</taxon>
        <taxon>Ostreococcus</taxon>
    </lineage>
</organism>
<protein>
    <submittedName>
        <fullName evidence="2">Uncharacterized protein</fullName>
    </submittedName>
</protein>
<gene>
    <name evidence="2" type="ORF">BE221DRAFT_64772</name>
</gene>
<feature type="compositionally biased region" description="Basic residues" evidence="1">
    <location>
        <begin position="58"/>
        <end position="75"/>
    </location>
</feature>
<feature type="compositionally biased region" description="Basic and acidic residues" evidence="1">
    <location>
        <begin position="33"/>
        <end position="46"/>
    </location>
</feature>
<reference evidence="2" key="1">
    <citation type="submission" date="2017-04" db="EMBL/GenBank/DDBJ databases">
        <title>Population genomics of picophytoplankton unveils novel chromosome hypervariability.</title>
        <authorList>
            <consortium name="DOE Joint Genome Institute"/>
            <person name="Blanc-Mathieu R."/>
            <person name="Krasovec M."/>
            <person name="Hebrard M."/>
            <person name="Yau S."/>
            <person name="Desgranges E."/>
            <person name="Martin J."/>
            <person name="Schackwitz W."/>
            <person name="Kuo A."/>
            <person name="Salin G."/>
            <person name="Donnadieu C."/>
            <person name="Desdevises Y."/>
            <person name="Sanchez-Ferandin S."/>
            <person name="Moreau H."/>
            <person name="Rivals E."/>
            <person name="Grigoriev I.V."/>
            <person name="Grimsley N."/>
            <person name="Eyre-Walker A."/>
            <person name="Piganeau G."/>
        </authorList>
    </citation>
    <scope>NUCLEOTIDE SEQUENCE [LARGE SCALE GENOMIC DNA]</scope>
    <source>
        <strain evidence="2">RCC 1115</strain>
    </source>
</reference>
<sequence>MTCSTNYKYDICSYIGYICGVCFTQCIYHRTSENEKNENDPNENAHADSTARAGALSRCRRGRAATKAHTRRARRRRVAVIARIVEHTRVDAHARGARKRARRERTSPYRCVAQLGARARRPRERLHTRRRAVTVGSTRRHGCVMIRASARRRNTCARDSHDLVRVMDERRIGHSVGYETRPAAMRRRSARVHFDGRARASRLETACARRSMRPTSLTGARCVFQHTCRRSVSRVRPIRAHTSESARTERAPSRKVTSDAPCSYICSTSASQVRCILLFTCDRLHAILFTVRVRRRVTTWTRI</sequence>
<proteinExistence type="predicted"/>
<name>A0A1Y5I3I2_OSTTA</name>
<feature type="region of interest" description="Disordered" evidence="1">
    <location>
        <begin position="33"/>
        <end position="75"/>
    </location>
</feature>
<dbReference type="EMBL" id="KZ155840">
    <property type="protein sequence ID" value="OUS41675.1"/>
    <property type="molecule type" value="Genomic_DNA"/>
</dbReference>
<dbReference type="AlphaFoldDB" id="A0A1Y5I3I2"/>
<evidence type="ECO:0000313" key="2">
    <source>
        <dbReference type="EMBL" id="OUS41675.1"/>
    </source>
</evidence>
<evidence type="ECO:0000256" key="1">
    <source>
        <dbReference type="SAM" id="MobiDB-lite"/>
    </source>
</evidence>
<accession>A0A1Y5I3I2</accession>